<feature type="compositionally biased region" description="Polar residues" evidence="1">
    <location>
        <begin position="181"/>
        <end position="190"/>
    </location>
</feature>
<dbReference type="PANTHER" id="PTHR13318">
    <property type="entry name" value="PARTNER OF PAIRED, ISOFORM B-RELATED"/>
    <property type="match status" value="1"/>
</dbReference>
<dbReference type="InterPro" id="IPR057207">
    <property type="entry name" value="FBXL15_LRR"/>
</dbReference>
<evidence type="ECO:0000313" key="4">
    <source>
        <dbReference type="Proteomes" id="UP000008493"/>
    </source>
</evidence>
<dbReference type="GeneID" id="18831063"/>
<dbReference type="InterPro" id="IPR032675">
    <property type="entry name" value="LRR_dom_sf"/>
</dbReference>
<dbReference type="AlphaFoldDB" id="K5WX19"/>
<dbReference type="Pfam" id="PF25372">
    <property type="entry name" value="DUF7885"/>
    <property type="match status" value="1"/>
</dbReference>
<feature type="domain" description="F-box/LRR-repeat protein 15-like leucin rich repeat" evidence="2">
    <location>
        <begin position="49"/>
        <end position="177"/>
    </location>
</feature>
<dbReference type="InterPro" id="IPR001611">
    <property type="entry name" value="Leu-rich_rpt"/>
</dbReference>
<dbReference type="GO" id="GO:0031146">
    <property type="term" value="P:SCF-dependent proteasomal ubiquitin-dependent protein catabolic process"/>
    <property type="evidence" value="ECO:0007669"/>
    <property type="project" value="TreeGrafter"/>
</dbReference>
<sequence>MFDESDCERALFLQDMIKVLDRIPNPDEYRRVRQLILQNTQSLDICDDDLAQALEACPHIETAIFSGASTITDRTVVALAKSATNLQELDLSGCSHVTDVALLEFKSPPLRSARLNGVVELTDSSISAIVKTCAWLVELEVGNLPSLTPLAIRDIWSFARLRTLRVPNCPLLTDSAFPSAVSDSGSISSQGEDEKPLPHRPNTWLEILPPLILRHKAESLRVLDLTACNITDEAIDGVVFHAPRIYSLILTGCSRLTDRALESIARLRDHLDILVLAHVSNITDQGLIKLTRACPNLRCIDVGFCRNLTDMSAFELAGLAGLRRLSLVRVQKLTDLAVFALAEQATLLERLHLSYCDHFSLEAIRELLKKVQNLNYLTLTGVPSMKRKCMQRFSESPPANLGPAQQSAYRVFTGENILLLRRFLDKECKRRHDAEAPNLPLIEE</sequence>
<accession>K5WX19</accession>
<evidence type="ECO:0000256" key="1">
    <source>
        <dbReference type="SAM" id="MobiDB-lite"/>
    </source>
</evidence>
<evidence type="ECO:0000259" key="2">
    <source>
        <dbReference type="Pfam" id="PF25372"/>
    </source>
</evidence>
<dbReference type="eggNOG" id="KOG1947">
    <property type="taxonomic scope" value="Eukaryota"/>
</dbReference>
<protein>
    <recommendedName>
        <fullName evidence="2">F-box/LRR-repeat protein 15-like leucin rich repeat domain-containing protein</fullName>
    </recommendedName>
</protein>
<dbReference type="SUPFAM" id="SSF52047">
    <property type="entry name" value="RNI-like"/>
    <property type="match status" value="1"/>
</dbReference>
<dbReference type="SMART" id="SM00367">
    <property type="entry name" value="LRR_CC"/>
    <property type="match status" value="8"/>
</dbReference>
<dbReference type="Gene3D" id="3.80.10.10">
    <property type="entry name" value="Ribonuclease Inhibitor"/>
    <property type="match status" value="2"/>
</dbReference>
<evidence type="ECO:0000313" key="3">
    <source>
        <dbReference type="EMBL" id="EKM80041.1"/>
    </source>
</evidence>
<organism evidence="3 4">
    <name type="scientific">Agaricus bisporus var. burnettii (strain JB137-S8 / ATCC MYA-4627 / FGSC 10392)</name>
    <name type="common">White button mushroom</name>
    <dbReference type="NCBI Taxonomy" id="597362"/>
    <lineage>
        <taxon>Eukaryota</taxon>
        <taxon>Fungi</taxon>
        <taxon>Dikarya</taxon>
        <taxon>Basidiomycota</taxon>
        <taxon>Agaricomycotina</taxon>
        <taxon>Agaricomycetes</taxon>
        <taxon>Agaricomycetidae</taxon>
        <taxon>Agaricales</taxon>
        <taxon>Agaricineae</taxon>
        <taxon>Agaricaceae</taxon>
        <taxon>Agaricus</taxon>
    </lineage>
</organism>
<keyword evidence="4" id="KW-1185">Reference proteome</keyword>
<dbReference type="KEGG" id="abp:AGABI1DRAFT72852"/>
<dbReference type="STRING" id="597362.K5WX19"/>
<dbReference type="InterPro" id="IPR006553">
    <property type="entry name" value="Leu-rich_rpt_Cys-con_subtyp"/>
</dbReference>
<dbReference type="GO" id="GO:0019005">
    <property type="term" value="C:SCF ubiquitin ligase complex"/>
    <property type="evidence" value="ECO:0007669"/>
    <property type="project" value="TreeGrafter"/>
</dbReference>
<dbReference type="RefSeq" id="XP_007328998.1">
    <property type="nucleotide sequence ID" value="XM_007328936.1"/>
</dbReference>
<dbReference type="Proteomes" id="UP000008493">
    <property type="component" value="Unassembled WGS sequence"/>
</dbReference>
<dbReference type="OrthoDB" id="10257471at2759"/>
<reference evidence="4" key="1">
    <citation type="journal article" date="2012" name="Proc. Natl. Acad. Sci. U.S.A.">
        <title>Genome sequence of the button mushroom Agaricus bisporus reveals mechanisms governing adaptation to a humic-rich ecological niche.</title>
        <authorList>
            <person name="Morin E."/>
            <person name="Kohler A."/>
            <person name="Baker A.R."/>
            <person name="Foulongne-Oriol M."/>
            <person name="Lombard V."/>
            <person name="Nagy L.G."/>
            <person name="Ohm R.A."/>
            <person name="Patyshakuliyeva A."/>
            <person name="Brun A."/>
            <person name="Aerts A.L."/>
            <person name="Bailey A.M."/>
            <person name="Billette C."/>
            <person name="Coutinho P.M."/>
            <person name="Deakin G."/>
            <person name="Doddapaneni H."/>
            <person name="Floudas D."/>
            <person name="Grimwood J."/>
            <person name="Hilden K."/>
            <person name="Kuees U."/>
            <person name="LaButti K.M."/>
            <person name="Lapidus A."/>
            <person name="Lindquist E.A."/>
            <person name="Lucas S.M."/>
            <person name="Murat C."/>
            <person name="Riley R.W."/>
            <person name="Salamov A.A."/>
            <person name="Schmutz J."/>
            <person name="Subramanian V."/>
            <person name="Woesten H.A.B."/>
            <person name="Xu J."/>
            <person name="Eastwood D.C."/>
            <person name="Foster G.D."/>
            <person name="Sonnenberg A.S."/>
            <person name="Cullen D."/>
            <person name="de Vries R.P."/>
            <person name="Lundell T."/>
            <person name="Hibbett D.S."/>
            <person name="Henrissat B."/>
            <person name="Burton K.S."/>
            <person name="Kerrigan R.W."/>
            <person name="Challen M.P."/>
            <person name="Grigoriev I.V."/>
            <person name="Martin F."/>
        </authorList>
    </citation>
    <scope>NUCLEOTIDE SEQUENCE [LARGE SCALE GENOMIC DNA]</scope>
    <source>
        <strain evidence="4">JB137-S8 / ATCC MYA-4627 / FGSC 10392</strain>
    </source>
</reference>
<dbReference type="HOGENOM" id="CLU_010840_0_0_1"/>
<dbReference type="OMA" id="DQALVHI"/>
<name>K5WX19_AGABU</name>
<dbReference type="Pfam" id="PF13516">
    <property type="entry name" value="LRR_6"/>
    <property type="match status" value="1"/>
</dbReference>
<feature type="region of interest" description="Disordered" evidence="1">
    <location>
        <begin position="179"/>
        <end position="199"/>
    </location>
</feature>
<gene>
    <name evidence="3" type="ORF">AGABI1DRAFT_72852</name>
</gene>
<proteinExistence type="predicted"/>
<dbReference type="InParanoid" id="K5WX19"/>
<dbReference type="EMBL" id="JH971389">
    <property type="protein sequence ID" value="EKM80041.1"/>
    <property type="molecule type" value="Genomic_DNA"/>
</dbReference>